<dbReference type="AlphaFoldDB" id="A0A1R3J309"/>
<reference evidence="1 2" key="1">
    <citation type="submission" date="2013-09" db="EMBL/GenBank/DDBJ databases">
        <title>Corchorus capsularis genome sequencing.</title>
        <authorList>
            <person name="Alam M."/>
            <person name="Haque M.S."/>
            <person name="Islam M.S."/>
            <person name="Emdad E.M."/>
            <person name="Islam M.M."/>
            <person name="Ahmed B."/>
            <person name="Halim A."/>
            <person name="Hossen Q.M.M."/>
            <person name="Hossain M.Z."/>
            <person name="Ahmed R."/>
            <person name="Khan M.M."/>
            <person name="Islam R."/>
            <person name="Rashid M.M."/>
            <person name="Khan S.A."/>
            <person name="Rahman M.S."/>
            <person name="Alam M."/>
        </authorList>
    </citation>
    <scope>NUCLEOTIDE SEQUENCE [LARGE SCALE GENOMIC DNA]</scope>
    <source>
        <strain evidence="2">cv. CVL-1</strain>
        <tissue evidence="1">Whole seedling</tissue>
    </source>
</reference>
<keyword evidence="2" id="KW-1185">Reference proteome</keyword>
<dbReference type="Gramene" id="OMO89221">
    <property type="protein sequence ID" value="OMO89221"/>
    <property type="gene ID" value="CCACVL1_07978"/>
</dbReference>
<dbReference type="EMBL" id="AWWV01008802">
    <property type="protein sequence ID" value="OMO89221.1"/>
    <property type="molecule type" value="Genomic_DNA"/>
</dbReference>
<gene>
    <name evidence="1" type="ORF">CCACVL1_07978</name>
</gene>
<comment type="caution">
    <text evidence="1">The sequence shown here is derived from an EMBL/GenBank/DDBJ whole genome shotgun (WGS) entry which is preliminary data.</text>
</comment>
<protein>
    <submittedName>
        <fullName evidence="1">Uncharacterized protein</fullName>
    </submittedName>
</protein>
<evidence type="ECO:0000313" key="1">
    <source>
        <dbReference type="EMBL" id="OMO89221.1"/>
    </source>
</evidence>
<accession>A0A1R3J309</accession>
<name>A0A1R3J309_COCAP</name>
<sequence length="56" mass="6318">MAGCSRLTAFTSCTLLPVFTGSPRPIALTHVLRTSIERKGQRIEKEKAMRKEWEAN</sequence>
<dbReference type="Proteomes" id="UP000188268">
    <property type="component" value="Unassembled WGS sequence"/>
</dbReference>
<proteinExistence type="predicted"/>
<evidence type="ECO:0000313" key="2">
    <source>
        <dbReference type="Proteomes" id="UP000188268"/>
    </source>
</evidence>
<organism evidence="1 2">
    <name type="scientific">Corchorus capsularis</name>
    <name type="common">Jute</name>
    <dbReference type="NCBI Taxonomy" id="210143"/>
    <lineage>
        <taxon>Eukaryota</taxon>
        <taxon>Viridiplantae</taxon>
        <taxon>Streptophyta</taxon>
        <taxon>Embryophyta</taxon>
        <taxon>Tracheophyta</taxon>
        <taxon>Spermatophyta</taxon>
        <taxon>Magnoliopsida</taxon>
        <taxon>eudicotyledons</taxon>
        <taxon>Gunneridae</taxon>
        <taxon>Pentapetalae</taxon>
        <taxon>rosids</taxon>
        <taxon>malvids</taxon>
        <taxon>Malvales</taxon>
        <taxon>Malvaceae</taxon>
        <taxon>Grewioideae</taxon>
        <taxon>Apeibeae</taxon>
        <taxon>Corchorus</taxon>
    </lineage>
</organism>